<evidence type="ECO:0000313" key="2">
    <source>
        <dbReference type="EMBL" id="STP10524.1"/>
    </source>
</evidence>
<dbReference type="AlphaFoldDB" id="A0A377JRR6"/>
<dbReference type="Proteomes" id="UP000255103">
    <property type="component" value="Unassembled WGS sequence"/>
</dbReference>
<name>A0A377JRR6_9HELI</name>
<feature type="compositionally biased region" description="Basic and acidic residues" evidence="1">
    <location>
        <begin position="28"/>
        <end position="41"/>
    </location>
</feature>
<evidence type="ECO:0000313" key="4">
    <source>
        <dbReference type="Proteomes" id="UP000255103"/>
    </source>
</evidence>
<evidence type="ECO:0000256" key="1">
    <source>
        <dbReference type="SAM" id="MobiDB-lite"/>
    </source>
</evidence>
<feature type="region of interest" description="Disordered" evidence="1">
    <location>
        <begin position="1"/>
        <end position="44"/>
    </location>
</feature>
<protein>
    <submittedName>
        <fullName evidence="2">Uncharacterized protein</fullName>
    </submittedName>
</protein>
<proteinExistence type="predicted"/>
<reference evidence="2 4" key="1">
    <citation type="submission" date="2018-06" db="EMBL/GenBank/DDBJ databases">
        <authorList>
            <consortium name="Pathogen Informatics"/>
            <person name="Doyle S."/>
        </authorList>
    </citation>
    <scope>NUCLEOTIDE SEQUENCE [LARGE SCALE GENOMIC DNA]</scope>
    <source>
        <strain evidence="2 4">NCTC12219</strain>
    </source>
</reference>
<dbReference type="Gene3D" id="3.30.1120.180">
    <property type="entry name" value="Flagellar FLiS export co-chaperone, HP1076"/>
    <property type="match status" value="1"/>
</dbReference>
<dbReference type="EMBL" id="UGHX01000003">
    <property type="protein sequence ID" value="STP14316.1"/>
    <property type="molecule type" value="Genomic_DNA"/>
</dbReference>
<gene>
    <name evidence="2" type="ORF">NCTC12219_00385</name>
    <name evidence="3" type="ORF">NCTC12219_01863</name>
</gene>
<organism evidence="2 4">
    <name type="scientific">Helicobacter cinaedi</name>
    <dbReference type="NCBI Taxonomy" id="213"/>
    <lineage>
        <taxon>Bacteria</taxon>
        <taxon>Pseudomonadati</taxon>
        <taxon>Campylobacterota</taxon>
        <taxon>Epsilonproteobacteria</taxon>
        <taxon>Campylobacterales</taxon>
        <taxon>Helicobacteraceae</taxon>
        <taxon>Helicobacter</taxon>
    </lineage>
</organism>
<feature type="compositionally biased region" description="Polar residues" evidence="1">
    <location>
        <begin position="1"/>
        <end position="11"/>
    </location>
</feature>
<dbReference type="GO" id="GO:0005198">
    <property type="term" value="F:structural molecule activity"/>
    <property type="evidence" value="ECO:0007669"/>
    <property type="project" value="InterPro"/>
</dbReference>
<dbReference type="RefSeq" id="WP_115721370.1">
    <property type="nucleotide sequence ID" value="NZ_AP025196.1"/>
</dbReference>
<dbReference type="EMBL" id="UGHX01000001">
    <property type="protein sequence ID" value="STP10524.1"/>
    <property type="molecule type" value="Genomic_DNA"/>
</dbReference>
<accession>A0A377JRR6</accession>
<dbReference type="InterPro" id="IPR038315">
    <property type="entry name" value="FliS_cochap_sf"/>
</dbReference>
<evidence type="ECO:0000313" key="3">
    <source>
        <dbReference type="EMBL" id="STP14316.1"/>
    </source>
</evidence>
<dbReference type="SUPFAM" id="SSF64518">
    <property type="entry name" value="Phase 1 flagellin"/>
    <property type="match status" value="1"/>
</dbReference>
<sequence>MKITASTSQTLKQEELKSKGSKATKQAQDPKDSPKADKAKSVDVSGIKDSQLAQNLKNTNSDIGRLQVAQKSLKTIESDVKKFAELADEDKETFDKGEKDDIRTQMQDLKKNIESVLKKATFEGTSVFAKNIKDGSGNVIFDAPKLKVGLLDTDAKKFYDILKEQQSEIKDAIDTLKEQADSDAEKLSTKDGVKVAKQDEKETDGSFLRKLGSLFRVSHDTDKLSNQRVQELLA</sequence>